<protein>
    <submittedName>
        <fullName evidence="1">Uncharacterized protein</fullName>
    </submittedName>
</protein>
<dbReference type="EMBL" id="GBRH01279727">
    <property type="protein sequence ID" value="JAD18168.1"/>
    <property type="molecule type" value="Transcribed_RNA"/>
</dbReference>
<sequence>MIVIVAYCIRRLWTTITVIFDPAFLLSAERT</sequence>
<proteinExistence type="predicted"/>
<reference evidence="1" key="1">
    <citation type="submission" date="2014-09" db="EMBL/GenBank/DDBJ databases">
        <authorList>
            <person name="Magalhaes I.L.F."/>
            <person name="Oliveira U."/>
            <person name="Santos F.R."/>
            <person name="Vidigal T.H.D.A."/>
            <person name="Brescovit A.D."/>
            <person name="Santos A.J."/>
        </authorList>
    </citation>
    <scope>NUCLEOTIDE SEQUENCE</scope>
    <source>
        <tissue evidence="1">Shoot tissue taken approximately 20 cm above the soil surface</tissue>
    </source>
</reference>
<reference evidence="1" key="2">
    <citation type="journal article" date="2015" name="Data Brief">
        <title>Shoot transcriptome of the giant reed, Arundo donax.</title>
        <authorList>
            <person name="Barrero R.A."/>
            <person name="Guerrero F.D."/>
            <person name="Moolhuijzen P."/>
            <person name="Goolsby J.A."/>
            <person name="Tidwell J."/>
            <person name="Bellgard S.E."/>
            <person name="Bellgard M.I."/>
        </authorList>
    </citation>
    <scope>NUCLEOTIDE SEQUENCE</scope>
    <source>
        <tissue evidence="1">Shoot tissue taken approximately 20 cm above the soil surface</tissue>
    </source>
</reference>
<dbReference type="AlphaFoldDB" id="A0A0A8XZJ2"/>
<evidence type="ECO:0000313" key="1">
    <source>
        <dbReference type="EMBL" id="JAD18168.1"/>
    </source>
</evidence>
<accession>A0A0A8XZJ2</accession>
<organism evidence="1">
    <name type="scientific">Arundo donax</name>
    <name type="common">Giant reed</name>
    <name type="synonym">Donax arundinaceus</name>
    <dbReference type="NCBI Taxonomy" id="35708"/>
    <lineage>
        <taxon>Eukaryota</taxon>
        <taxon>Viridiplantae</taxon>
        <taxon>Streptophyta</taxon>
        <taxon>Embryophyta</taxon>
        <taxon>Tracheophyta</taxon>
        <taxon>Spermatophyta</taxon>
        <taxon>Magnoliopsida</taxon>
        <taxon>Liliopsida</taxon>
        <taxon>Poales</taxon>
        <taxon>Poaceae</taxon>
        <taxon>PACMAD clade</taxon>
        <taxon>Arundinoideae</taxon>
        <taxon>Arundineae</taxon>
        <taxon>Arundo</taxon>
    </lineage>
</organism>
<name>A0A0A8XZJ2_ARUDO</name>